<dbReference type="Proteomes" id="UP001163603">
    <property type="component" value="Chromosome 7"/>
</dbReference>
<proteinExistence type="predicted"/>
<keyword evidence="2" id="KW-1185">Reference proteome</keyword>
<sequence length="43" mass="4904">MFFSTLESIRFSILQHPEVGVPYYLKILGTESTDNTVLQESVL</sequence>
<organism evidence="1 2">
    <name type="scientific">Pistacia integerrima</name>
    <dbReference type="NCBI Taxonomy" id="434235"/>
    <lineage>
        <taxon>Eukaryota</taxon>
        <taxon>Viridiplantae</taxon>
        <taxon>Streptophyta</taxon>
        <taxon>Embryophyta</taxon>
        <taxon>Tracheophyta</taxon>
        <taxon>Spermatophyta</taxon>
        <taxon>Magnoliopsida</taxon>
        <taxon>eudicotyledons</taxon>
        <taxon>Gunneridae</taxon>
        <taxon>Pentapetalae</taxon>
        <taxon>rosids</taxon>
        <taxon>malvids</taxon>
        <taxon>Sapindales</taxon>
        <taxon>Anacardiaceae</taxon>
        <taxon>Pistacia</taxon>
    </lineage>
</organism>
<evidence type="ECO:0000313" key="2">
    <source>
        <dbReference type="Proteomes" id="UP001163603"/>
    </source>
</evidence>
<dbReference type="EMBL" id="CM047742">
    <property type="protein sequence ID" value="KAJ0035204.1"/>
    <property type="molecule type" value="Genomic_DNA"/>
</dbReference>
<reference evidence="2" key="1">
    <citation type="journal article" date="2023" name="G3 (Bethesda)">
        <title>Genome assembly and association tests identify interacting loci associated with vigor, precocity, and sex in interspecific pistachio rootstocks.</title>
        <authorList>
            <person name="Palmer W."/>
            <person name="Jacygrad E."/>
            <person name="Sagayaradj S."/>
            <person name="Cavanaugh K."/>
            <person name="Han R."/>
            <person name="Bertier L."/>
            <person name="Beede B."/>
            <person name="Kafkas S."/>
            <person name="Golino D."/>
            <person name="Preece J."/>
            <person name="Michelmore R."/>
        </authorList>
    </citation>
    <scope>NUCLEOTIDE SEQUENCE [LARGE SCALE GENOMIC DNA]</scope>
</reference>
<protein>
    <submittedName>
        <fullName evidence="1">Uncharacterized protein</fullName>
    </submittedName>
</protein>
<comment type="caution">
    <text evidence="1">The sequence shown here is derived from an EMBL/GenBank/DDBJ whole genome shotgun (WGS) entry which is preliminary data.</text>
</comment>
<accession>A0ACC0YDK9</accession>
<name>A0ACC0YDK9_9ROSI</name>
<gene>
    <name evidence="1" type="ORF">Pint_24625</name>
</gene>
<evidence type="ECO:0000313" key="1">
    <source>
        <dbReference type="EMBL" id="KAJ0035204.1"/>
    </source>
</evidence>